<dbReference type="Proteomes" id="UP000564378">
    <property type="component" value="Unassembled WGS sequence"/>
</dbReference>
<dbReference type="PANTHER" id="PTHR32089">
    <property type="entry name" value="METHYL-ACCEPTING CHEMOTAXIS PROTEIN MCPB"/>
    <property type="match status" value="1"/>
</dbReference>
<name>A0A842HSU0_9SPHN</name>
<gene>
    <name evidence="5" type="ORF">H6P80_04715</name>
</gene>
<dbReference type="EMBL" id="JACJVJ010000001">
    <property type="protein sequence ID" value="MBC2776918.1"/>
    <property type="molecule type" value="Genomic_DNA"/>
</dbReference>
<dbReference type="GO" id="GO:0006935">
    <property type="term" value="P:chemotaxis"/>
    <property type="evidence" value="ECO:0007669"/>
    <property type="project" value="InterPro"/>
</dbReference>
<dbReference type="GO" id="GO:0016020">
    <property type="term" value="C:membrane"/>
    <property type="evidence" value="ECO:0007669"/>
    <property type="project" value="InterPro"/>
</dbReference>
<dbReference type="PANTHER" id="PTHR32089:SF112">
    <property type="entry name" value="LYSOZYME-LIKE PROTEIN-RELATED"/>
    <property type="match status" value="1"/>
</dbReference>
<dbReference type="Pfam" id="PF00015">
    <property type="entry name" value="MCPsignal"/>
    <property type="match status" value="1"/>
</dbReference>
<dbReference type="InterPro" id="IPR004089">
    <property type="entry name" value="MCPsignal_dom"/>
</dbReference>
<comment type="caution">
    <text evidence="5">The sequence shown here is derived from an EMBL/GenBank/DDBJ whole genome shotgun (WGS) entry which is preliminary data.</text>
</comment>
<keyword evidence="6" id="KW-1185">Reference proteome</keyword>
<comment type="similarity">
    <text evidence="2">Belongs to the methyl-accepting chemotaxis (MCP) protein family.</text>
</comment>
<proteinExistence type="inferred from homology"/>
<dbReference type="CDD" id="cd18773">
    <property type="entry name" value="PDC1_HK_sensor"/>
    <property type="match status" value="1"/>
</dbReference>
<dbReference type="PRINTS" id="PR00260">
    <property type="entry name" value="CHEMTRNSDUCR"/>
</dbReference>
<evidence type="ECO:0000256" key="2">
    <source>
        <dbReference type="ARBA" id="ARBA00029447"/>
    </source>
</evidence>
<dbReference type="PROSITE" id="PS50111">
    <property type="entry name" value="CHEMOTAXIS_TRANSDUC_2"/>
    <property type="match status" value="1"/>
</dbReference>
<dbReference type="InterPro" id="IPR004090">
    <property type="entry name" value="Chemotax_Me-accpt_rcpt"/>
</dbReference>
<dbReference type="SUPFAM" id="SSF58104">
    <property type="entry name" value="Methyl-accepting chemotaxis protein (MCP) signaling domain"/>
    <property type="match status" value="1"/>
</dbReference>
<evidence type="ECO:0000313" key="6">
    <source>
        <dbReference type="Proteomes" id="UP000564378"/>
    </source>
</evidence>
<evidence type="ECO:0000313" key="5">
    <source>
        <dbReference type="EMBL" id="MBC2776918.1"/>
    </source>
</evidence>
<dbReference type="Gene3D" id="1.10.287.950">
    <property type="entry name" value="Methyl-accepting chemotaxis protein"/>
    <property type="match status" value="1"/>
</dbReference>
<keyword evidence="1 3" id="KW-0807">Transducer</keyword>
<reference evidence="5 6" key="1">
    <citation type="submission" date="2020-08" db="EMBL/GenBank/DDBJ databases">
        <title>Draft genome sequence of Parasphingopyxis sp. GrpM-11.</title>
        <authorList>
            <person name="Oh J."/>
            <person name="Roh D.-H."/>
        </authorList>
    </citation>
    <scope>NUCLEOTIDE SEQUENCE [LARGE SCALE GENOMIC DNA]</scope>
    <source>
        <strain evidence="5 6">GrpM-11</strain>
    </source>
</reference>
<feature type="domain" description="Methyl-accepting transducer" evidence="4">
    <location>
        <begin position="1"/>
        <end position="76"/>
    </location>
</feature>
<accession>A0A842HSU0</accession>
<evidence type="ECO:0000256" key="3">
    <source>
        <dbReference type="PROSITE-ProRule" id="PRU00284"/>
    </source>
</evidence>
<sequence>MPRRIRHLLNNLRDEVQDYASEGEAIAGQTRLLALNATIEAARSGEAGRGFAVVAQEVKALASQASNNAASFRADVLDRLARGAEIADSLVAEIEGERLGNVAQSVIQNITRNLYARSLDLKMLASDPSVIAATEIGDEQSLAAALKRLKHQVSISPFYINAFIVNADGRVVASANEQASIRTHHFKGEVQFSEALNTNERGFWKTDAVWKNPYSNDREVLIYVASLWPEDPGARRPTGVLYLEFDFETQIRLLISDGRLYSDPEMDHTKVSIIDHQDHVVSSSWGAPFNQRYDVEGKESGVISTDRSARAIAKALPYNGFDGLGLRCVIEQQVKSETEILAAIAAGEKQTKAA</sequence>
<dbReference type="Gene3D" id="3.30.450.20">
    <property type="entry name" value="PAS domain"/>
    <property type="match status" value="1"/>
</dbReference>
<dbReference type="GO" id="GO:0007165">
    <property type="term" value="P:signal transduction"/>
    <property type="evidence" value="ECO:0007669"/>
    <property type="project" value="UniProtKB-KW"/>
</dbReference>
<protein>
    <recommendedName>
        <fullName evidence="4">Methyl-accepting transducer domain-containing protein</fullName>
    </recommendedName>
</protein>
<evidence type="ECO:0000259" key="4">
    <source>
        <dbReference type="PROSITE" id="PS50111"/>
    </source>
</evidence>
<evidence type="ECO:0000256" key="1">
    <source>
        <dbReference type="ARBA" id="ARBA00023224"/>
    </source>
</evidence>
<dbReference type="GO" id="GO:0004888">
    <property type="term" value="F:transmembrane signaling receptor activity"/>
    <property type="evidence" value="ECO:0007669"/>
    <property type="project" value="InterPro"/>
</dbReference>
<organism evidence="5 6">
    <name type="scientific">Parasphingopyxis marina</name>
    <dbReference type="NCBI Taxonomy" id="2761622"/>
    <lineage>
        <taxon>Bacteria</taxon>
        <taxon>Pseudomonadati</taxon>
        <taxon>Pseudomonadota</taxon>
        <taxon>Alphaproteobacteria</taxon>
        <taxon>Sphingomonadales</taxon>
        <taxon>Sphingomonadaceae</taxon>
        <taxon>Parasphingopyxis</taxon>
    </lineage>
</organism>
<dbReference type="AlphaFoldDB" id="A0A842HSU0"/>